<name>A0ABD1WCD7_9LAMI</name>
<organism evidence="1 2">
    <name type="scientific">Forsythia ovata</name>
    <dbReference type="NCBI Taxonomy" id="205694"/>
    <lineage>
        <taxon>Eukaryota</taxon>
        <taxon>Viridiplantae</taxon>
        <taxon>Streptophyta</taxon>
        <taxon>Embryophyta</taxon>
        <taxon>Tracheophyta</taxon>
        <taxon>Spermatophyta</taxon>
        <taxon>Magnoliopsida</taxon>
        <taxon>eudicotyledons</taxon>
        <taxon>Gunneridae</taxon>
        <taxon>Pentapetalae</taxon>
        <taxon>asterids</taxon>
        <taxon>lamiids</taxon>
        <taxon>Lamiales</taxon>
        <taxon>Oleaceae</taxon>
        <taxon>Forsythieae</taxon>
        <taxon>Forsythia</taxon>
    </lineage>
</organism>
<gene>
    <name evidence="1" type="ORF">Fot_16567</name>
</gene>
<keyword evidence="2" id="KW-1185">Reference proteome</keyword>
<dbReference type="EMBL" id="JBFOLJ010000004">
    <property type="protein sequence ID" value="KAL2547334.1"/>
    <property type="molecule type" value="Genomic_DNA"/>
</dbReference>
<dbReference type="AlphaFoldDB" id="A0ABD1WCD7"/>
<proteinExistence type="predicted"/>
<evidence type="ECO:0000313" key="2">
    <source>
        <dbReference type="Proteomes" id="UP001604277"/>
    </source>
</evidence>
<dbReference type="Proteomes" id="UP001604277">
    <property type="component" value="Unassembled WGS sequence"/>
</dbReference>
<reference evidence="2" key="1">
    <citation type="submission" date="2024-07" db="EMBL/GenBank/DDBJ databases">
        <title>Two chromosome-level genome assemblies of Korean endemic species Abeliophyllum distichum and Forsythia ovata (Oleaceae).</title>
        <authorList>
            <person name="Jang H."/>
        </authorList>
    </citation>
    <scope>NUCLEOTIDE SEQUENCE [LARGE SCALE GENOMIC DNA]</scope>
</reference>
<protein>
    <submittedName>
        <fullName evidence="1">Uncharacterized protein</fullName>
    </submittedName>
</protein>
<accession>A0ABD1WCD7</accession>
<evidence type="ECO:0000313" key="1">
    <source>
        <dbReference type="EMBL" id="KAL2547334.1"/>
    </source>
</evidence>
<sequence>MSFKEKDLFNKRQREQWALSKDYRNKRRRELRLKKSDNQHTDNYTWYRQQLNSGRSEGIICNHNEVGNLSDTNTFEVLDNIETNIVGTGNNQNYPNQLTEQVVPIKPNRPIFSPFLVAAATSYKHTQPLQPRVQVGKSARKIIEEELKQYYGSESEKPLIMVIKVSDLRCFAKQKLKERSDQYAATGLVRTRESKEKIN</sequence>
<comment type="caution">
    <text evidence="1">The sequence shown here is derived from an EMBL/GenBank/DDBJ whole genome shotgun (WGS) entry which is preliminary data.</text>
</comment>